<keyword evidence="1" id="KW-0472">Membrane</keyword>
<keyword evidence="3" id="KW-1185">Reference proteome</keyword>
<evidence type="ECO:0008006" key="4">
    <source>
        <dbReference type="Google" id="ProtNLM"/>
    </source>
</evidence>
<keyword evidence="1" id="KW-1133">Transmembrane helix</keyword>
<dbReference type="Proteomes" id="UP001234495">
    <property type="component" value="Unassembled WGS sequence"/>
</dbReference>
<comment type="caution">
    <text evidence="2">The sequence shown here is derived from an EMBL/GenBank/DDBJ whole genome shotgun (WGS) entry which is preliminary data.</text>
</comment>
<protein>
    <recommendedName>
        <fullName evidence="4">Methyl-accepting chemotaxis protein</fullName>
    </recommendedName>
</protein>
<accession>A0ABT9ZBA0</accession>
<dbReference type="EMBL" id="JAUSUD010000001">
    <property type="protein sequence ID" value="MDQ0229102.1"/>
    <property type="molecule type" value="Genomic_DNA"/>
</dbReference>
<gene>
    <name evidence="2" type="ORF">J2S19_000352</name>
</gene>
<sequence length="38" mass="4395">MNVKNLFSKRLTILQRISIIVSMFFIVGSSLIFCSKLF</sequence>
<keyword evidence="1" id="KW-0812">Transmembrane</keyword>
<reference evidence="2 3" key="1">
    <citation type="submission" date="2023-07" db="EMBL/GenBank/DDBJ databases">
        <title>Genomic Encyclopedia of Type Strains, Phase IV (KMG-IV): sequencing the most valuable type-strain genomes for metagenomic binning, comparative biology and taxonomic classification.</title>
        <authorList>
            <person name="Goeker M."/>
        </authorList>
    </citation>
    <scope>NUCLEOTIDE SEQUENCE [LARGE SCALE GENOMIC DNA]</scope>
    <source>
        <strain evidence="2 3">DSM 29005</strain>
    </source>
</reference>
<evidence type="ECO:0000313" key="3">
    <source>
        <dbReference type="Proteomes" id="UP001234495"/>
    </source>
</evidence>
<name>A0ABT9ZBA0_9BACI</name>
<evidence type="ECO:0000313" key="2">
    <source>
        <dbReference type="EMBL" id="MDQ0229102.1"/>
    </source>
</evidence>
<proteinExistence type="predicted"/>
<evidence type="ECO:0000256" key="1">
    <source>
        <dbReference type="SAM" id="Phobius"/>
    </source>
</evidence>
<organism evidence="2 3">
    <name type="scientific">Metabacillus malikii</name>
    <dbReference type="NCBI Taxonomy" id="1504265"/>
    <lineage>
        <taxon>Bacteria</taxon>
        <taxon>Bacillati</taxon>
        <taxon>Bacillota</taxon>
        <taxon>Bacilli</taxon>
        <taxon>Bacillales</taxon>
        <taxon>Bacillaceae</taxon>
        <taxon>Metabacillus</taxon>
    </lineage>
</organism>
<feature type="transmembrane region" description="Helical" evidence="1">
    <location>
        <begin position="13"/>
        <end position="34"/>
    </location>
</feature>